<gene>
    <name evidence="3" type="ORF">E6H01_13545</name>
</gene>
<evidence type="ECO:0000313" key="4">
    <source>
        <dbReference type="Proteomes" id="UP000319353"/>
    </source>
</evidence>
<protein>
    <recommendedName>
        <fullName evidence="2">Holliday junction resolvase-related domain-containing protein</fullName>
    </recommendedName>
</protein>
<accession>A0A537KMI3</accession>
<sequence length="139" mass="15122">MRRPRVRSPPGSSPSPATGTVRDTPVHPPAACRRHRDPAGLLPVEGAVHAHGAPQLVPLLRGFQFNPKDARFLGSPVDFVVFDGLCTGDVKRVVFVEVKTGASDLTPRERRVRDAVRNGQVEWLELRLPLPLPPTGEAC</sequence>
<dbReference type="AlphaFoldDB" id="A0A537KMI3"/>
<proteinExistence type="predicted"/>
<feature type="region of interest" description="Disordered" evidence="1">
    <location>
        <begin position="1"/>
        <end position="37"/>
    </location>
</feature>
<dbReference type="InterPro" id="IPR019287">
    <property type="entry name" value="Hday_junct_resolvase-rel_dom"/>
</dbReference>
<organism evidence="3 4">
    <name type="scientific">Candidatus Segetimicrobium genomatis</name>
    <dbReference type="NCBI Taxonomy" id="2569760"/>
    <lineage>
        <taxon>Bacteria</taxon>
        <taxon>Bacillati</taxon>
        <taxon>Candidatus Sysuimicrobiota</taxon>
        <taxon>Candidatus Sysuimicrobiia</taxon>
        <taxon>Candidatus Sysuimicrobiales</taxon>
        <taxon>Candidatus Segetimicrobiaceae</taxon>
        <taxon>Candidatus Segetimicrobium</taxon>
    </lineage>
</organism>
<dbReference type="Proteomes" id="UP000319353">
    <property type="component" value="Unassembled WGS sequence"/>
</dbReference>
<name>A0A537KMI3_9BACT</name>
<dbReference type="EMBL" id="VBAL01000233">
    <property type="protein sequence ID" value="TMI96961.1"/>
    <property type="molecule type" value="Genomic_DNA"/>
</dbReference>
<evidence type="ECO:0000313" key="3">
    <source>
        <dbReference type="EMBL" id="TMI96961.1"/>
    </source>
</evidence>
<evidence type="ECO:0000259" key="2">
    <source>
        <dbReference type="Pfam" id="PF10107"/>
    </source>
</evidence>
<reference evidence="3 4" key="1">
    <citation type="journal article" date="2019" name="Nat. Microbiol.">
        <title>Mediterranean grassland soil C-N compound turnover is dependent on rainfall and depth, and is mediated by genomically divergent microorganisms.</title>
        <authorList>
            <person name="Diamond S."/>
            <person name="Andeer P.F."/>
            <person name="Li Z."/>
            <person name="Crits-Christoph A."/>
            <person name="Burstein D."/>
            <person name="Anantharaman K."/>
            <person name="Lane K.R."/>
            <person name="Thomas B.C."/>
            <person name="Pan C."/>
            <person name="Northen T.R."/>
            <person name="Banfield J.F."/>
        </authorList>
    </citation>
    <scope>NUCLEOTIDE SEQUENCE [LARGE SCALE GENOMIC DNA]</scope>
    <source>
        <strain evidence="3">NP_4</strain>
    </source>
</reference>
<comment type="caution">
    <text evidence="3">The sequence shown here is derived from an EMBL/GenBank/DDBJ whole genome shotgun (WGS) entry which is preliminary data.</text>
</comment>
<evidence type="ECO:0000256" key="1">
    <source>
        <dbReference type="SAM" id="MobiDB-lite"/>
    </source>
</evidence>
<dbReference type="Pfam" id="PF10107">
    <property type="entry name" value="Endonuc_Holl"/>
    <property type="match status" value="1"/>
</dbReference>
<feature type="domain" description="Holliday junction resolvase-related" evidence="2">
    <location>
        <begin position="53"/>
        <end position="127"/>
    </location>
</feature>